<keyword evidence="2" id="KW-0596">Phosphopantetheine</keyword>
<dbReference type="CDD" id="cd19540">
    <property type="entry name" value="LCL_NRPS-like"/>
    <property type="match status" value="2"/>
</dbReference>
<dbReference type="NCBIfam" id="NF003417">
    <property type="entry name" value="PRK04813.1"/>
    <property type="match status" value="5"/>
</dbReference>
<dbReference type="InterPro" id="IPR045851">
    <property type="entry name" value="AMP-bd_C_sf"/>
</dbReference>
<dbReference type="Pfam" id="PF13193">
    <property type="entry name" value="AMP-binding_C"/>
    <property type="match status" value="4"/>
</dbReference>
<dbReference type="Pfam" id="PF00668">
    <property type="entry name" value="Condensation"/>
    <property type="match status" value="6"/>
</dbReference>
<dbReference type="Pfam" id="PF00550">
    <property type="entry name" value="PP-binding"/>
    <property type="match status" value="4"/>
</dbReference>
<dbReference type="Gene3D" id="3.30.559.10">
    <property type="entry name" value="Chloramphenicol acetyltransferase-like domain"/>
    <property type="match status" value="6"/>
</dbReference>
<keyword evidence="8" id="KW-1185">Reference proteome</keyword>
<keyword evidence="5" id="KW-0045">Antibiotic biosynthesis</keyword>
<dbReference type="InterPro" id="IPR023213">
    <property type="entry name" value="CAT-like_dom_sf"/>
</dbReference>
<dbReference type="PANTHER" id="PTHR45527:SF1">
    <property type="entry name" value="FATTY ACID SYNTHASE"/>
    <property type="match status" value="1"/>
</dbReference>
<proteinExistence type="predicted"/>
<dbReference type="InterPro" id="IPR010071">
    <property type="entry name" value="AA_adenyl_dom"/>
</dbReference>
<dbReference type="Gene3D" id="1.10.1200.10">
    <property type="entry name" value="ACP-like"/>
    <property type="match status" value="4"/>
</dbReference>
<organism evidence="7 8">
    <name type="scientific">Actinomadura miaoliensis</name>
    <dbReference type="NCBI Taxonomy" id="430685"/>
    <lineage>
        <taxon>Bacteria</taxon>
        <taxon>Bacillati</taxon>
        <taxon>Actinomycetota</taxon>
        <taxon>Actinomycetes</taxon>
        <taxon>Streptosporangiales</taxon>
        <taxon>Thermomonosporaceae</taxon>
        <taxon>Actinomadura</taxon>
    </lineage>
</organism>
<keyword evidence="4" id="KW-0677">Repeat</keyword>
<dbReference type="PROSITE" id="PS00455">
    <property type="entry name" value="AMP_BINDING"/>
    <property type="match status" value="4"/>
</dbReference>
<feature type="domain" description="Carrier" evidence="6">
    <location>
        <begin position="2407"/>
        <end position="2482"/>
    </location>
</feature>
<gene>
    <name evidence="7" type="ORF">GCM10022214_16520</name>
</gene>
<feature type="domain" description="Carrier" evidence="6">
    <location>
        <begin position="3445"/>
        <end position="3520"/>
    </location>
</feature>
<dbReference type="InterPro" id="IPR009081">
    <property type="entry name" value="PP-bd_ACP"/>
</dbReference>
<evidence type="ECO:0000256" key="1">
    <source>
        <dbReference type="ARBA" id="ARBA00001957"/>
    </source>
</evidence>
<comment type="caution">
    <text evidence="7">The sequence shown here is derived from an EMBL/GenBank/DDBJ whole genome shotgun (WGS) entry which is preliminary data.</text>
</comment>
<dbReference type="SMART" id="SM00823">
    <property type="entry name" value="PKS_PP"/>
    <property type="match status" value="4"/>
</dbReference>
<dbReference type="InterPro" id="IPR001242">
    <property type="entry name" value="Condensation_dom"/>
</dbReference>
<dbReference type="CDD" id="cd19543">
    <property type="entry name" value="DCL_NRPS"/>
    <property type="match status" value="1"/>
</dbReference>
<dbReference type="SUPFAM" id="SSF56801">
    <property type="entry name" value="Acetyl-CoA synthetase-like"/>
    <property type="match status" value="4"/>
</dbReference>
<feature type="domain" description="Carrier" evidence="6">
    <location>
        <begin position="4489"/>
        <end position="4563"/>
    </location>
</feature>
<reference evidence="8" key="1">
    <citation type="journal article" date="2019" name="Int. J. Syst. Evol. Microbiol.">
        <title>The Global Catalogue of Microorganisms (GCM) 10K type strain sequencing project: providing services to taxonomists for standard genome sequencing and annotation.</title>
        <authorList>
            <consortium name="The Broad Institute Genomics Platform"/>
            <consortium name="The Broad Institute Genome Sequencing Center for Infectious Disease"/>
            <person name="Wu L."/>
            <person name="Ma J."/>
        </authorList>
    </citation>
    <scope>NUCLEOTIDE SEQUENCE [LARGE SCALE GENOMIC DNA]</scope>
    <source>
        <strain evidence="8">JCM 16702</strain>
    </source>
</reference>
<dbReference type="Gene3D" id="3.40.50.980">
    <property type="match status" value="8"/>
</dbReference>
<dbReference type="Proteomes" id="UP001500683">
    <property type="component" value="Unassembled WGS sequence"/>
</dbReference>
<evidence type="ECO:0000259" key="6">
    <source>
        <dbReference type="PROSITE" id="PS50075"/>
    </source>
</evidence>
<dbReference type="CDD" id="cd12117">
    <property type="entry name" value="A_NRPS_Srf_like"/>
    <property type="match status" value="1"/>
</dbReference>
<dbReference type="InterPro" id="IPR020806">
    <property type="entry name" value="PKS_PP-bd"/>
</dbReference>
<protein>
    <recommendedName>
        <fullName evidence="6">Carrier domain-containing protein</fullName>
    </recommendedName>
</protein>
<evidence type="ECO:0000256" key="4">
    <source>
        <dbReference type="ARBA" id="ARBA00022737"/>
    </source>
</evidence>
<evidence type="ECO:0000256" key="2">
    <source>
        <dbReference type="ARBA" id="ARBA00022450"/>
    </source>
</evidence>
<dbReference type="InterPro" id="IPR036736">
    <property type="entry name" value="ACP-like_sf"/>
</dbReference>
<sequence>MPAENRRLPLSAAQYDLWLAQRVGAPSATYNSGEFLDIRGPVDEAAFARAVRAAVAEADVLNVRVVEDDERPWQVPHAAGDWDLPVLDVSGEPDPEGAARRWMRDELAAPADPLRDRLFAFALFRLSPDRYFWYQRYNHVVMDAYGWSLIARRVAEVYTALVLGREPGPARFGSLRDLLEEEHAYRESADFAADRAHWTEGFADRPDPVTLGSGAAPGEFRRDAVRAPLGERLRDLARRAGTNWSSVVTAATAAYFGRLTDSGDTVFSLAMTGRISPLAGRTPGTLANVLPFRLDVSPGATLLDLTGRVRDSLRDTVRHQRFRGEDLRRELGWPAGRYFGPVLNIIGFERVLDFAGAPATAHDLSIRPVDELSIVVRGGDEPSIEFETNSAPEALAHREPFVRFLEAVVASPDLPVGRATLLNQAGRDLVVTRWGGTGGSGGSLVDLFEERVEAAPDAVAVVEEGRVWSYADLDVFADRVARGLVGRGVGRGDLVGVVMGRSAELVGVLLGVLKAGAAYVPVDPGWPEARRQAVLAGVNVVVDDPSEVPAEGTDGGRVRVPVGAEDAAYVMFTSGSTGVPKGVVATHGGVAGLATDGGWGVGAGDRVLLHAPHVFDASTYEIWVPLVSGGAVVVAPPGAVESRELQRLIDVHGLSHVHVTAGLLGLLAEESPGSFAGVREVLTGGDVVPVSAVEAVRAACPGVVVRHLYGPTEVTLCATTFELAADEELAGVLPIGGPRDDAQVFVLDRYLQPVPAGVAGELYVAGGGLARGYLGQPGLTSERFVASPFGAGERVYRTGDLVRWTPDGDLVFVGRADEQVKIRGFRVEPGEIETVLAGHESVGRASVVAREDQPGVKRLVAYVVPANGSVDAAALREYVAGRLPEYMVPAAVLELESLPLTVNGKVDRAALPAPDFAGLAGGRAPANQTEAVLCGLFAEVLGLDTVGADDGFFALGGDSIMSMLLVSRARRAGLVFTARQVFEHRSPAGMAAVAVPVEDDIVAADQVEATGRVPLLPVMREAVERSGGMALEGGFFQSMLLSVPAGLDFERLARAVGAVLDRHDVLRARLDGTELVVPEPGTIYPAGLVRWVPCEGTPDDEVVDEHTRSAVSRLDPAAGVMTQLVWFDAGPDAEGTLLWLVHHLVVDGVSWRILLPDLAGAYDAPDDELEPVPVPFRRWALDLVQQAAKAERIAELPLWTAMLDGAEPVLGDRPLDPDRDVVGTMNTRTVTLPPEVTAELLTRVPAAFHAGVDDVLLAGLTAAVADWRRHSGGVLINVEGHGRSSETLDLSRTVGWFTDVHPVRLDPGTIDLADVRAGGADAGRLLKRIKEQLRAIPSDGLGYGLLRHLNPDTAAELAALPTPQIGFNYLGRFSGRTADAPATSWQPAGRGGLVGGADARTPAAHVLEASGLVHDLPEGPELTLTLEWPSELLTESAVEELAEAWAATLTGLVAHTGAGFTPSDFPLVSLAQDQIEELEAAVPGLIDVWPVAPLQEGLLFHSVYDERSADVYVGQRALDLEGPLDTARLRGAWQALLDRHASLRAGVRLLAGSQEIVQAVAREVTLPWREADLSGLTGEAALAEAERLVAEDHRRRFDLATPPLIRLLLAKLGPRRFRMVITMHHMVLDGWSLPVLMEELWALYEAGGEPAALPAVTSYREYLAWLARQDRNAARAAWQQALSGLDEPTLVAPAVTGGEPVVPHRVAVRAGEPLAAALREMARAHGLTLNTVVQGAWAVLVGKLTGRRDVVFGATVSGRPAEIAGVERMLGLLINTVPVRVRLDPAETVTELLVRVQAEQAALLAHRHLGLTDIQRQAEGGAVFDTLLVYENYPGDPSGPTRIGELRLLGTHVQDPAHYPLTLAVLPGEELELSLDYRPDVFTEATAQAFSGHLLSILEQFAASPGNGVGRLDILDPDERELLLTGWNATDASVPDLLIPDQIRAWADRTPDAVALRCGAAALTYAELEERSNRLARYLRDSGVGRESVVGLCLPRGIDAVVAMVGVWKAGAAYVPLDPEYPADRLEFMLADSGASLRIDSLDELMANQSAEPLGIELDPSSLAYVIYTSGSTGRPKGVMGHHGGMVNLVESLRPVLGAAPGKAILQFASFSFDASVLDIAVALSSGATLVIATTQERAESAALTRMLNERGVDAASIVPSLLSVLDPAQVEIVDRWVLGAERLSADLAARWAGGDRLWNTYGPTETTVMATVGVVDRPGAPPIGRPIGNTQVFVLDEFLRPVPVGMTGELYVAGAGVTRGYVNRPTLTAERFVASPFAAGRMYRTGDLARWTPDGALEFVGRADEQVKIRGFRVEPGEVEAVLTKHESVDRAVVLVRDERLVSYVVPSNGAVDAAVLREHLSATVPEYMVPAAFVELEALPLTVNGKLDRAALPAPDFAGRSVSRGPATQAEGILCGLFAEVLGLERVGAEDSFFDLGGDSLLAMRLIARIRAVFDTEIGIRTLFAEPTVAGVAKAVTAGTDQGRPPLTARPRPDRLPLSYGQQRMWFLNRLEEAGASYNMPFGLRLSGALDIAALEAALRDVADRHETLRTVYPEVDGTPYQLPLADGYPELVINQAAGEDGLRALLEIEAGRGFDVESEPPWRVRLVVLGENEYVLLMVAHHIAADGLSMGVLARDLGVAYAARRAGRAPDWPPLPVGYADYAIWQRAVLGDGDDPGSVISRQLRHWREVLRDLPEELVLPTDRPRPSVATFEGASVPLNVGPETHAGLLRAAQRGGATVFMVVQAALAAVLARMGAGTDVPIGTVVAGRGDAALDGLTGFFVNTLVLRTDVSGNPSFTELLARVRETDLAAYAHQDLPFERLVEDLNPARSLVRHPLFQVMLAYGNVPPIRWELPGLSVRPMQSDSLPPTVVGARFDLSIMLAEHASGLEGSIQYPTDLFDESTVRALADRLVRVLEQVAAEPEAPMDRLEILDPAERELLIEGWNATARPVPGGSLVDRFAEWVARSPEATAVVGADGSWTFTELDAASNRVAHELVARGVRRGDLVGVVVERSAELVAVLLGVLKAGAGYVPVDPGYPSTRIELMLTDARPALVICAERTRHVVPDGTPVFVLGDLDGRPVAAPNVAVSADDVAYVIFTSGSTGVPKGVAVPHGGVVNLVAAQSEGFGVGCDARVLQFASLGFDAAVSEVFVALLSGAAVVMVDVPGGDLAGVVASYAVTHVTVPPSVLGVVDDLPAGVTLVVAGEACPPWLARRWSAGRRFINAYGPTETTVCATMTDPLTGGDVVPIGRPITNTQVFVLDEFLRPVPVGVTGELYVAGAGVAHGYVNRPGLTAERFMACPFGTGGRMYRTGDLARWTPDGELVFAGRADEQVKIRGFRIELGEVETVLAAHEDVAQVAVVAREDRPGDKRLVAYTVPAANRSAGAAALREYVAERLPDHMVPAAVVELDALPVTANGKLDRTALPAPDYGGRAGGRAPLNATEEVVCGLFAEVLGLERVGAEDSFFELGGDSLLAMRLLARVRAVFDAEIGIRALFAAPSAAGVARAVSAKDGAGRAALTARPRPDRVPLSFGQQRMWFLNRLEKEGTGAGYNLPLALRLSGRLDVTALEAALADLADRHETLRTIFPDDGDTPHQRILAGTAGHPRLEAVRIAAEDLGTALAADANVRFDLARELPWRARLLVLDDDEHVLSVVAHHIAVDGWSMSVLARDLGVAYAARRAGRAPDWPPLPVGYADYAIWQRAVLGDLDDPNSLISGQLGYWRDALAGAPEELVLPTDRPRPVTASFRAGTVPMDVDPETHAGLLRVAQRGGATAFMVVQAALAALLARLGAGTDIPIGTAVAGRGDAALDGLTGFFVNTLVLRTDVSGNPSFLDLLARVRETDLAAYAHQDLPFERLVDDLSPTRSLVRHPLFQVMLAFGNIPSASWTLPGLQVEPLPLQEGTEAARVDLSLSLAEHRDADGAPAGLEGGLHYAADLFDESTVRALADRLTRVLRQVVAAPELPVDRLDILDPAERHTVVEGWNATARPVPGGSLVDRFAEWVGRSPEATAVVGADGSWTFAELDAASNRVAHELVARGVRRGDLVGVVVERSAELVAVLLGVLKAGAGYVPVDPGYPSTRIELMLADARPTVVVCGPATRNVVPEGTPVFVLGDLDGRPVAAPNVAVSADDVAYVIFTSGSTGVPKGVAVPHGGVVNLVAAQSEGFGVEAGARVLQFASLGFDAAVSEVFVALLSGAAVVMVDVPGGDLAGVVESHGVTHVTVPPSVLGVMDALPGGVTLVVAGEACPPWLARRWSAGRRFINAYGPTETTVCATMTGPLTGGDVVPIGRPITNTQVFVLDEFMRPVPAGVTGEMYVAGVQLAHGYLRRAGLTAGRFVACPFGTGERMYRTGDLARWTPDGELVFAGRADEQVKIRGFRIELGEVETVLAAHEDVAQVAVVAREDRPGDKRLVAYTVPAANRSAGAAALREYVAERLPDHMVPAAVVELDALPVTANGKLDRTALPAPDFADRAEGRAPATPAETLLCELFAEVLGVEQAGADDSFFELGGDSILAILLVSKARRAGLQITTTQLFQLRSPAGLATVAEAVTGAHEEPTAAAEAVGRAPLTPVMRELAERSGRTALEGGFFQSMRLAVPAGISLDRLVAALGAVMDRHDVLRARLEEPWELVILEPGTVDVAALVHRVTAEASEQAVAEQLRLAGTRLDPAAGVMTQIVWFDAGPDTEGTLLWLVHHLAVDGVSWRVLLPDLADAYEKPDEPLDPVPVSFRSWALALSAEARGSERTAELPLWKAMLDHPEPPLGGRPLDPARDLLTRMRRVTVTVPPETTGALLTRVPAAFHAGMDDVLLAALAAALTETRGTTGVLVDVEGHGRVALSDDMDLSRTVGWFTSAHPVRLDTGPIDPAGVRAGGPDAGELIKRVKEQLRAVPSDGLGYGLLRHLNPGTAAELAGLPVPQIGFNYLGRFTGGTAGGARAAWRQVGEGGGADPAMAAPHALELTGLVRERPHGPELELSLSWPEDLLDEAEAGALAAGWTAMLTGLVAHTDGTGSGGHTPSDFPLVTLAQDMIDELEAEYTDERGTR</sequence>
<evidence type="ECO:0000313" key="8">
    <source>
        <dbReference type="Proteomes" id="UP001500683"/>
    </source>
</evidence>
<dbReference type="PROSITE" id="PS50075">
    <property type="entry name" value="CARRIER"/>
    <property type="match status" value="4"/>
</dbReference>
<dbReference type="SUPFAM" id="SSF52777">
    <property type="entry name" value="CoA-dependent acyltransferases"/>
    <property type="match status" value="12"/>
</dbReference>
<evidence type="ECO:0000313" key="7">
    <source>
        <dbReference type="EMBL" id="GAA4063669.1"/>
    </source>
</evidence>
<dbReference type="InterPro" id="IPR006162">
    <property type="entry name" value="Ppantetheine_attach_site"/>
</dbReference>
<dbReference type="CDD" id="cd05930">
    <property type="entry name" value="A_NRPS"/>
    <property type="match status" value="1"/>
</dbReference>
<dbReference type="RefSeq" id="WP_344943171.1">
    <property type="nucleotide sequence ID" value="NZ_BAAAZG010000006.1"/>
</dbReference>
<dbReference type="EMBL" id="BAAAZG010000006">
    <property type="protein sequence ID" value="GAA4063669.1"/>
    <property type="molecule type" value="Genomic_DNA"/>
</dbReference>
<keyword evidence="3" id="KW-0597">Phosphoprotein</keyword>
<dbReference type="NCBIfam" id="TIGR01733">
    <property type="entry name" value="AA-adenyl-dom"/>
    <property type="match status" value="4"/>
</dbReference>
<dbReference type="PROSITE" id="PS00012">
    <property type="entry name" value="PHOSPHOPANTETHEINE"/>
    <property type="match status" value="4"/>
</dbReference>
<dbReference type="Gene3D" id="2.30.38.10">
    <property type="entry name" value="Luciferase, Domain 3"/>
    <property type="match status" value="4"/>
</dbReference>
<dbReference type="Gene3D" id="3.30.300.30">
    <property type="match status" value="4"/>
</dbReference>
<dbReference type="PANTHER" id="PTHR45527">
    <property type="entry name" value="NONRIBOSOMAL PEPTIDE SYNTHETASE"/>
    <property type="match status" value="1"/>
</dbReference>
<dbReference type="InterPro" id="IPR000873">
    <property type="entry name" value="AMP-dep_synth/lig_dom"/>
</dbReference>
<dbReference type="Pfam" id="PF00501">
    <property type="entry name" value="AMP-binding"/>
    <property type="match status" value="4"/>
</dbReference>
<dbReference type="InterPro" id="IPR020845">
    <property type="entry name" value="AMP-binding_CS"/>
</dbReference>
<evidence type="ECO:0000256" key="5">
    <source>
        <dbReference type="ARBA" id="ARBA00023194"/>
    </source>
</evidence>
<dbReference type="InterPro" id="IPR025110">
    <property type="entry name" value="AMP-bd_C"/>
</dbReference>
<name>A0ABP7VBF3_9ACTN</name>
<dbReference type="SUPFAM" id="SSF47336">
    <property type="entry name" value="ACP-like"/>
    <property type="match status" value="4"/>
</dbReference>
<evidence type="ECO:0000256" key="3">
    <source>
        <dbReference type="ARBA" id="ARBA00022553"/>
    </source>
</evidence>
<dbReference type="InterPro" id="IPR010060">
    <property type="entry name" value="NRPS_synth"/>
</dbReference>
<dbReference type="NCBIfam" id="TIGR01720">
    <property type="entry name" value="NRPS-para261"/>
    <property type="match status" value="2"/>
</dbReference>
<comment type="cofactor">
    <cofactor evidence="1">
        <name>pantetheine 4'-phosphate</name>
        <dbReference type="ChEBI" id="CHEBI:47942"/>
    </cofactor>
</comment>
<accession>A0ABP7VBF3</accession>
<feature type="domain" description="Carrier" evidence="6">
    <location>
        <begin position="924"/>
        <end position="998"/>
    </location>
</feature>
<dbReference type="Gene3D" id="3.30.559.30">
    <property type="entry name" value="Nonribosomal peptide synthetase, condensation domain"/>
    <property type="match status" value="6"/>
</dbReference>